<reference evidence="2" key="1">
    <citation type="journal article" date="2020" name="Stud. Mycol.">
        <title>101 Dothideomycetes genomes: a test case for predicting lifestyles and emergence of pathogens.</title>
        <authorList>
            <person name="Haridas S."/>
            <person name="Albert R."/>
            <person name="Binder M."/>
            <person name="Bloem J."/>
            <person name="Labutti K."/>
            <person name="Salamov A."/>
            <person name="Andreopoulos B."/>
            <person name="Baker S."/>
            <person name="Barry K."/>
            <person name="Bills G."/>
            <person name="Bluhm B."/>
            <person name="Cannon C."/>
            <person name="Castanera R."/>
            <person name="Culley D."/>
            <person name="Daum C."/>
            <person name="Ezra D."/>
            <person name="Gonzalez J."/>
            <person name="Henrissat B."/>
            <person name="Kuo A."/>
            <person name="Liang C."/>
            <person name="Lipzen A."/>
            <person name="Lutzoni F."/>
            <person name="Magnuson J."/>
            <person name="Mondo S."/>
            <person name="Nolan M."/>
            <person name="Ohm R."/>
            <person name="Pangilinan J."/>
            <person name="Park H.-J."/>
            <person name="Ramirez L."/>
            <person name="Alfaro M."/>
            <person name="Sun H."/>
            <person name="Tritt A."/>
            <person name="Yoshinaga Y."/>
            <person name="Zwiers L.-H."/>
            <person name="Turgeon B."/>
            <person name="Goodwin S."/>
            <person name="Spatafora J."/>
            <person name="Crous P."/>
            <person name="Grigoriev I."/>
        </authorList>
    </citation>
    <scope>NUCLEOTIDE SEQUENCE</scope>
    <source>
        <strain evidence="2">CBS 207.26</strain>
    </source>
</reference>
<dbReference type="OrthoDB" id="3486565at2759"/>
<feature type="non-terminal residue" evidence="2">
    <location>
        <position position="1"/>
    </location>
</feature>
<evidence type="ECO:0000313" key="2">
    <source>
        <dbReference type="EMBL" id="KAF2176930.1"/>
    </source>
</evidence>
<dbReference type="PANTHER" id="PTHR33112">
    <property type="entry name" value="DOMAIN PROTEIN, PUTATIVE-RELATED"/>
    <property type="match status" value="1"/>
</dbReference>
<evidence type="ECO:0000259" key="1">
    <source>
        <dbReference type="Pfam" id="PF06985"/>
    </source>
</evidence>
<dbReference type="AlphaFoldDB" id="A0A6A6DG11"/>
<accession>A0A6A6DG11</accession>
<dbReference type="EMBL" id="ML994698">
    <property type="protein sequence ID" value="KAF2176930.1"/>
    <property type="molecule type" value="Genomic_DNA"/>
</dbReference>
<feature type="domain" description="Heterokaryon incompatibility" evidence="1">
    <location>
        <begin position="2"/>
        <end position="101"/>
    </location>
</feature>
<protein>
    <submittedName>
        <fullName evidence="2">HET-domain-containing protein</fullName>
    </submittedName>
</protein>
<dbReference type="PANTHER" id="PTHR33112:SF16">
    <property type="entry name" value="HETEROKARYON INCOMPATIBILITY DOMAIN-CONTAINING PROTEIN"/>
    <property type="match status" value="1"/>
</dbReference>
<keyword evidence="3" id="KW-1185">Reference proteome</keyword>
<organism evidence="2 3">
    <name type="scientific">Zopfia rhizophila CBS 207.26</name>
    <dbReference type="NCBI Taxonomy" id="1314779"/>
    <lineage>
        <taxon>Eukaryota</taxon>
        <taxon>Fungi</taxon>
        <taxon>Dikarya</taxon>
        <taxon>Ascomycota</taxon>
        <taxon>Pezizomycotina</taxon>
        <taxon>Dothideomycetes</taxon>
        <taxon>Dothideomycetes incertae sedis</taxon>
        <taxon>Zopfiaceae</taxon>
        <taxon>Zopfia</taxon>
    </lineage>
</organism>
<dbReference type="InterPro" id="IPR010730">
    <property type="entry name" value="HET"/>
</dbReference>
<proteinExistence type="predicted"/>
<feature type="non-terminal residue" evidence="2">
    <location>
        <position position="266"/>
    </location>
</feature>
<dbReference type="Proteomes" id="UP000800200">
    <property type="component" value="Unassembled WGS sequence"/>
</dbReference>
<name>A0A6A6DG11_9PEZI</name>
<sequence>KWTALSYCWGTTATLKTTLDTLEEHKKKILLGNLPQTIRDAIMITRSLGIEYLWVDALCIIQDCKNDWAQESAMMADVYRNSVVTIAASSGKDSQGSCFLNRNKLANLPCPINFHPLQQRGWTLQEAQLNIRVLHYTESELLWQHLITADDPVVPRRMFDAFSIVPRNVFSRWYMLVEEFTARRLTFETDKLPAISGMAAEEDGFPPIVEWPDASTDSIYLAGLWQADLIEGLAWHVVAHQEPGKNAGQYRAPSWSWAFVSGQVSY</sequence>
<evidence type="ECO:0000313" key="3">
    <source>
        <dbReference type="Proteomes" id="UP000800200"/>
    </source>
</evidence>
<dbReference type="Pfam" id="PF06985">
    <property type="entry name" value="HET"/>
    <property type="match status" value="1"/>
</dbReference>
<gene>
    <name evidence="2" type="ORF">K469DRAFT_531271</name>
</gene>